<dbReference type="EMBL" id="KK088425">
    <property type="protein sequence ID" value="EYE94696.1"/>
    <property type="molecule type" value="Genomic_DNA"/>
</dbReference>
<sequence length="425" mass="48566">MKKTSLFNPKTWSSIHHPLPRTPRESQQLLGALTSSFRRQLDHEYPTSAAPERTNKGREHSVRSDSAAHMADKLFENILENPLFRVAPLKERKPGVPAYHERITREPMVIFDEWVASGLMTNGRLALCLKSQYLLSTTGKHTKHERTQALKATRAGSKVVSWWFASEPAVREKLFASREATKYLFKFLVAEAMQDTVMGWLRMFLGPDHEMPSRSLHPDNSLPFLSRLADFLHAEVECGRGLGSAVTYFIQSCQLASTLAGKPNGDYSETQRRKLKFAGFRLNRLVVGHYHTQATKLPVSPYEEYMEFMFSLAQNNILNDALFLYHPTHPDAGPFLRQVEQLSSEFLEPGIKRQFENARGMFIQAGFHALRLLIDQERFGDATRLAPYIQRLLNGEDATDTTSDAFYRVSDEEERLLDRLQFSLT</sequence>
<keyword evidence="3" id="KW-1185">Reference proteome</keyword>
<dbReference type="HOGENOM" id="CLU_037758_0_0_1"/>
<feature type="region of interest" description="Disordered" evidence="1">
    <location>
        <begin position="1"/>
        <end position="23"/>
    </location>
</feature>
<reference evidence="3" key="1">
    <citation type="journal article" date="2014" name="Nat. Commun.">
        <title>Genomic adaptations of the halophilic Dead Sea filamentous fungus Eurotium rubrum.</title>
        <authorList>
            <person name="Kis-Papo T."/>
            <person name="Weig A.R."/>
            <person name="Riley R."/>
            <person name="Persoh D."/>
            <person name="Salamov A."/>
            <person name="Sun H."/>
            <person name="Lipzen A."/>
            <person name="Wasser S.P."/>
            <person name="Rambold G."/>
            <person name="Grigoriev I.V."/>
            <person name="Nevo E."/>
        </authorList>
    </citation>
    <scope>NUCLEOTIDE SEQUENCE [LARGE SCALE GENOMIC DNA]</scope>
    <source>
        <strain evidence="3">CBS 135680</strain>
    </source>
</reference>
<feature type="compositionally biased region" description="Polar residues" evidence="1">
    <location>
        <begin position="1"/>
        <end position="14"/>
    </location>
</feature>
<protein>
    <submittedName>
        <fullName evidence="2">Uncharacterized protein</fullName>
    </submittedName>
</protein>
<gene>
    <name evidence="2" type="ORF">EURHEDRAFT_403239</name>
</gene>
<dbReference type="Proteomes" id="UP000019804">
    <property type="component" value="Unassembled WGS sequence"/>
</dbReference>
<organism evidence="2 3">
    <name type="scientific">Aspergillus ruber (strain CBS 135680)</name>
    <dbReference type="NCBI Taxonomy" id="1388766"/>
    <lineage>
        <taxon>Eukaryota</taxon>
        <taxon>Fungi</taxon>
        <taxon>Dikarya</taxon>
        <taxon>Ascomycota</taxon>
        <taxon>Pezizomycotina</taxon>
        <taxon>Eurotiomycetes</taxon>
        <taxon>Eurotiomycetidae</taxon>
        <taxon>Eurotiales</taxon>
        <taxon>Aspergillaceae</taxon>
        <taxon>Aspergillus</taxon>
        <taxon>Aspergillus subgen. Aspergillus</taxon>
    </lineage>
</organism>
<feature type="compositionally biased region" description="Basic and acidic residues" evidence="1">
    <location>
        <begin position="53"/>
        <end position="63"/>
    </location>
</feature>
<dbReference type="GeneID" id="63695328"/>
<evidence type="ECO:0000313" key="2">
    <source>
        <dbReference type="EMBL" id="EYE94696.1"/>
    </source>
</evidence>
<evidence type="ECO:0000313" key="3">
    <source>
        <dbReference type="Proteomes" id="UP000019804"/>
    </source>
</evidence>
<dbReference type="AlphaFoldDB" id="A0A017SD29"/>
<feature type="region of interest" description="Disordered" evidence="1">
    <location>
        <begin position="41"/>
        <end position="64"/>
    </location>
</feature>
<name>A0A017SD29_ASPRC</name>
<dbReference type="OrthoDB" id="5424391at2759"/>
<dbReference type="RefSeq" id="XP_040638384.1">
    <property type="nucleotide sequence ID" value="XM_040780204.1"/>
</dbReference>
<proteinExistence type="predicted"/>
<accession>A0A017SD29</accession>
<evidence type="ECO:0000256" key="1">
    <source>
        <dbReference type="SAM" id="MobiDB-lite"/>
    </source>
</evidence>